<dbReference type="AlphaFoldDB" id="A0A803PT90"/>
<name>A0A803PT90_CANSA</name>
<dbReference type="InterPro" id="IPR008586">
    <property type="entry name" value="DUF868_pln"/>
</dbReference>
<dbReference type="EMBL" id="UZAU01000554">
    <property type="status" value="NOT_ANNOTATED_CDS"/>
    <property type="molecule type" value="Genomic_DNA"/>
</dbReference>
<dbReference type="Proteomes" id="UP000596661">
    <property type="component" value="Chromosome 6"/>
</dbReference>
<reference evidence="1" key="1">
    <citation type="submission" date="2018-11" db="EMBL/GenBank/DDBJ databases">
        <authorList>
            <person name="Grassa J C."/>
        </authorList>
    </citation>
    <scope>NUCLEOTIDE SEQUENCE [LARGE SCALE GENOMIC DNA]</scope>
</reference>
<keyword evidence="2" id="KW-1185">Reference proteome</keyword>
<accession>A0A803PT90</accession>
<organism evidence="1 2">
    <name type="scientific">Cannabis sativa</name>
    <name type="common">Hemp</name>
    <name type="synonym">Marijuana</name>
    <dbReference type="NCBI Taxonomy" id="3483"/>
    <lineage>
        <taxon>Eukaryota</taxon>
        <taxon>Viridiplantae</taxon>
        <taxon>Streptophyta</taxon>
        <taxon>Embryophyta</taxon>
        <taxon>Tracheophyta</taxon>
        <taxon>Spermatophyta</taxon>
        <taxon>Magnoliopsida</taxon>
        <taxon>eudicotyledons</taxon>
        <taxon>Gunneridae</taxon>
        <taxon>Pentapetalae</taxon>
        <taxon>rosids</taxon>
        <taxon>fabids</taxon>
        <taxon>Rosales</taxon>
        <taxon>Cannabaceae</taxon>
        <taxon>Cannabis</taxon>
    </lineage>
</organism>
<dbReference type="EnsemblPlants" id="evm.model.06.114">
    <property type="protein sequence ID" value="cds.evm.model.06.114"/>
    <property type="gene ID" value="evm.TU.06.114"/>
</dbReference>
<dbReference type="Gramene" id="evm.model.06.114">
    <property type="protein sequence ID" value="cds.evm.model.06.114"/>
    <property type="gene ID" value="evm.TU.06.114"/>
</dbReference>
<sequence>MAKTSLISRHEHCSGNTLYSTKAQFSETGVSHEVLIKCSGEHPVLVNKKWFGFKALVRREINGYSE</sequence>
<evidence type="ECO:0000313" key="1">
    <source>
        <dbReference type="EnsemblPlants" id="cds.evm.model.06.114"/>
    </source>
</evidence>
<evidence type="ECO:0000313" key="2">
    <source>
        <dbReference type="Proteomes" id="UP000596661"/>
    </source>
</evidence>
<reference evidence="1" key="2">
    <citation type="submission" date="2021-03" db="UniProtKB">
        <authorList>
            <consortium name="EnsemblPlants"/>
        </authorList>
    </citation>
    <scope>IDENTIFICATION</scope>
</reference>
<dbReference type="Pfam" id="PF05910">
    <property type="entry name" value="DUF868"/>
    <property type="match status" value="1"/>
</dbReference>
<protein>
    <submittedName>
        <fullName evidence="1">Uncharacterized protein</fullName>
    </submittedName>
</protein>
<proteinExistence type="predicted"/>